<accession>A0A0F9RFM4</accession>
<name>A0A0F9RFM4_9ZZZZ</name>
<dbReference type="SUPFAM" id="SSF46785">
    <property type="entry name" value="Winged helix' DNA-binding domain"/>
    <property type="match status" value="1"/>
</dbReference>
<dbReference type="InterPro" id="IPR036390">
    <property type="entry name" value="WH_DNA-bd_sf"/>
</dbReference>
<sequence>MSERSEIEKFLLENAKLESAQIINNEFKLVDKIVQDFAPEIAYLYQFREDQSEEQHIKTGRLHENRILGIILKFYLEGKNKITTGEVEQEYKKFFKEIARSTISTYLNMLKNESTLFKERDGRIVYYLFYEEPPHGISAFWFTRIFCIIPAYFDRALYYSNIYINAEKSIVQHIKNFDIGDQDILIRNFKFITGLIILKIFKNRCSKCILCQFSKREIYNKLEEIINIAVKDRSDVLPEEIMENLLEKYSEIPMFGGINIKAENGRENIIEKIIRAADEFKKDLDFQIMVSLRRRDLRLKQKKVIEEQNLDS</sequence>
<comment type="caution">
    <text evidence="1">The sequence shown here is derived from an EMBL/GenBank/DDBJ whole genome shotgun (WGS) entry which is preliminary data.</text>
</comment>
<dbReference type="EMBL" id="LAZR01000960">
    <property type="protein sequence ID" value="KKN53679.1"/>
    <property type="molecule type" value="Genomic_DNA"/>
</dbReference>
<gene>
    <name evidence="1" type="ORF">LCGC14_0599820</name>
</gene>
<reference evidence="1" key="1">
    <citation type="journal article" date="2015" name="Nature">
        <title>Complex archaea that bridge the gap between prokaryotes and eukaryotes.</title>
        <authorList>
            <person name="Spang A."/>
            <person name="Saw J.H."/>
            <person name="Jorgensen S.L."/>
            <person name="Zaremba-Niedzwiedzka K."/>
            <person name="Martijn J."/>
            <person name="Lind A.E."/>
            <person name="van Eijk R."/>
            <person name="Schleper C."/>
            <person name="Guy L."/>
            <person name="Ettema T.J."/>
        </authorList>
    </citation>
    <scope>NUCLEOTIDE SEQUENCE</scope>
</reference>
<evidence type="ECO:0000313" key="1">
    <source>
        <dbReference type="EMBL" id="KKN53679.1"/>
    </source>
</evidence>
<organism evidence="1">
    <name type="scientific">marine sediment metagenome</name>
    <dbReference type="NCBI Taxonomy" id="412755"/>
    <lineage>
        <taxon>unclassified sequences</taxon>
        <taxon>metagenomes</taxon>
        <taxon>ecological metagenomes</taxon>
    </lineage>
</organism>
<dbReference type="AlphaFoldDB" id="A0A0F9RFM4"/>
<proteinExistence type="predicted"/>
<protein>
    <submittedName>
        <fullName evidence="1">Uncharacterized protein</fullName>
    </submittedName>
</protein>